<dbReference type="OrthoDB" id="9760892at2"/>
<proteinExistence type="inferred from homology"/>
<dbReference type="Pfam" id="PF07555">
    <property type="entry name" value="NAGidase"/>
    <property type="match status" value="1"/>
</dbReference>
<evidence type="ECO:0000313" key="5">
    <source>
        <dbReference type="EMBL" id="GEM47240.1"/>
    </source>
</evidence>
<dbReference type="InterPro" id="IPR011496">
    <property type="entry name" value="O-GlcNAcase_cat"/>
</dbReference>
<evidence type="ECO:0000256" key="1">
    <source>
        <dbReference type="ARBA" id="ARBA00022801"/>
    </source>
</evidence>
<comment type="caution">
    <text evidence="5">The sequence shown here is derived from an EMBL/GenBank/DDBJ whole genome shotgun (WGS) entry which is preliminary data.</text>
</comment>
<dbReference type="GO" id="GO:0015929">
    <property type="term" value="F:hexosaminidase activity"/>
    <property type="evidence" value="ECO:0007669"/>
    <property type="project" value="UniProtKB-ARBA"/>
</dbReference>
<dbReference type="EMBL" id="BJXB01000012">
    <property type="protein sequence ID" value="GEM47240.1"/>
    <property type="molecule type" value="Genomic_DNA"/>
</dbReference>
<dbReference type="InterPro" id="IPR017853">
    <property type="entry name" value="GH"/>
</dbReference>
<dbReference type="Gene3D" id="3.20.20.80">
    <property type="entry name" value="Glycosidases"/>
    <property type="match status" value="1"/>
</dbReference>
<feature type="active site" description="Proton donor" evidence="3">
    <location>
        <position position="117"/>
    </location>
</feature>
<accession>A0A511N309</accession>
<dbReference type="PROSITE" id="PS52009">
    <property type="entry name" value="GH84"/>
    <property type="match status" value="1"/>
</dbReference>
<protein>
    <recommendedName>
        <fullName evidence="4">GH84 domain-containing protein</fullName>
    </recommendedName>
</protein>
<evidence type="ECO:0000256" key="2">
    <source>
        <dbReference type="ARBA" id="ARBA00023295"/>
    </source>
</evidence>
<keyword evidence="6" id="KW-1185">Reference proteome</keyword>
<dbReference type="InterPro" id="IPR051822">
    <property type="entry name" value="Glycosyl_Hydrolase_84"/>
</dbReference>
<dbReference type="RefSeq" id="WP_146885331.1">
    <property type="nucleotide sequence ID" value="NZ_BJXB01000012.1"/>
</dbReference>
<dbReference type="SUPFAM" id="SSF51445">
    <property type="entry name" value="(Trans)glycosidases"/>
    <property type="match status" value="1"/>
</dbReference>
<dbReference type="PANTHER" id="PTHR13170">
    <property type="entry name" value="O-GLCNACASE"/>
    <property type="match status" value="1"/>
</dbReference>
<feature type="domain" description="GH84" evidence="4">
    <location>
        <begin position="3"/>
        <end position="272"/>
    </location>
</feature>
<evidence type="ECO:0000256" key="3">
    <source>
        <dbReference type="PROSITE-ProRule" id="PRU01353"/>
    </source>
</evidence>
<dbReference type="Proteomes" id="UP000321306">
    <property type="component" value="Unassembled WGS sequence"/>
</dbReference>
<evidence type="ECO:0000313" key="6">
    <source>
        <dbReference type="Proteomes" id="UP000321306"/>
    </source>
</evidence>
<organism evidence="5 6">
    <name type="scientific">Deinococcus cellulosilyticus (strain DSM 18568 / NBRC 106333 / KACC 11606 / 5516J-15)</name>
    <dbReference type="NCBI Taxonomy" id="1223518"/>
    <lineage>
        <taxon>Bacteria</taxon>
        <taxon>Thermotogati</taxon>
        <taxon>Deinococcota</taxon>
        <taxon>Deinococci</taxon>
        <taxon>Deinococcales</taxon>
        <taxon>Deinococcaceae</taxon>
        <taxon>Deinococcus</taxon>
    </lineage>
</organism>
<keyword evidence="2 3" id="KW-0326">Glycosidase</keyword>
<dbReference type="AlphaFoldDB" id="A0A511N309"/>
<evidence type="ECO:0000259" key="4">
    <source>
        <dbReference type="PROSITE" id="PS52009"/>
    </source>
</evidence>
<keyword evidence="1 3" id="KW-0378">Hydrolase</keyword>
<comment type="similarity">
    <text evidence="3">Belongs to the glycosyl hydrolase 84 family.</text>
</comment>
<gene>
    <name evidence="5" type="ORF">DC3_28750</name>
</gene>
<name>A0A511N309_DEIC1</name>
<reference evidence="5 6" key="1">
    <citation type="submission" date="2019-07" db="EMBL/GenBank/DDBJ databases">
        <title>Whole genome shotgun sequence of Deinococcus cellulosilyticus NBRC 106333.</title>
        <authorList>
            <person name="Hosoyama A."/>
            <person name="Uohara A."/>
            <person name="Ohji S."/>
            <person name="Ichikawa N."/>
        </authorList>
    </citation>
    <scope>NUCLEOTIDE SEQUENCE [LARGE SCALE GENOMIC DNA]</scope>
    <source>
        <strain evidence="5 6">NBRC 106333</strain>
    </source>
</reference>
<sequence length="450" mass="51724">MTRYTGVIEGFYGRPYSFSECHSLISLMGKWGLNTYLYGPKNDTQHRNRWREPYTPEELALFSALVQHARDAGVDFVVGLSPLEFHYSSSQDLDTLLFKQQQFLEIGVTSFSLLLDDMPERFRYEDDAEKFGTLAHAQSWLCEQLRERTPGVFSFVPTEYHGKGDSPYLRELGERLPENIEIFWTGRDVCSPSITTEHTRTVSKTLKRKVVYWDNYPVNDLEMRFDPHLLPYRNREAGVLEESGGILLNLALQPEASKIPLITFARFVQDGEQYQPDAAWQEALIEVTGNAEDARALELLADLARRDPLDPKGTLDNHLYPLMDAFWEELGGAPEVAGPELQNRPARKPASGTLREAARELELAVFRLEHLKNRKLLADLHPWTQKLGGQVRILKLALAVIDNPQDARLREVIFEDLPEVRANFHWVAGDLIDQFARRCVWYAHQKQRQE</sequence>
<dbReference type="PANTHER" id="PTHR13170:SF16">
    <property type="entry name" value="PROTEIN O-GLCNACASE"/>
    <property type="match status" value="1"/>
</dbReference>
<dbReference type="GO" id="GO:1901135">
    <property type="term" value="P:carbohydrate derivative metabolic process"/>
    <property type="evidence" value="ECO:0007669"/>
    <property type="project" value="UniProtKB-ARBA"/>
</dbReference>